<evidence type="ECO:0000256" key="5">
    <source>
        <dbReference type="ARBA" id="ARBA00023163"/>
    </source>
</evidence>
<evidence type="ECO:0000313" key="8">
    <source>
        <dbReference type="EMBL" id="PVE41179.1"/>
    </source>
</evidence>
<evidence type="ECO:0000256" key="7">
    <source>
        <dbReference type="ARBA" id="ARBA00033135"/>
    </source>
</evidence>
<organism evidence="8 9">
    <name type="scientific">Limnohabitans planktonicus II-D5</name>
    <dbReference type="NCBI Taxonomy" id="1293045"/>
    <lineage>
        <taxon>Bacteria</taxon>
        <taxon>Pseudomonadati</taxon>
        <taxon>Pseudomonadota</taxon>
        <taxon>Betaproteobacteria</taxon>
        <taxon>Burkholderiales</taxon>
        <taxon>Comamonadaceae</taxon>
        <taxon>Limnohabitans</taxon>
    </lineage>
</organism>
<dbReference type="STRING" id="1293045.H663_17370"/>
<keyword evidence="3" id="KW-0678">Repressor</keyword>
<dbReference type="SUPFAM" id="SSF50118">
    <property type="entry name" value="Cell growth inhibitor/plasmid maintenance toxic component"/>
    <property type="match status" value="1"/>
</dbReference>
<dbReference type="GO" id="GO:0006276">
    <property type="term" value="P:plasmid maintenance"/>
    <property type="evidence" value="ECO:0007669"/>
    <property type="project" value="InterPro"/>
</dbReference>
<reference evidence="8" key="1">
    <citation type="submission" date="2017-04" db="EMBL/GenBank/DDBJ databases">
        <title>Unexpected and diverse lifestyles within the genus Limnohabitans.</title>
        <authorList>
            <person name="Kasalicky V."/>
            <person name="Mehrshad M."/>
            <person name="Andrei S.-A."/>
            <person name="Salcher M."/>
            <person name="Kratochvilova H."/>
            <person name="Simek K."/>
            <person name="Ghai R."/>
        </authorList>
    </citation>
    <scope>NUCLEOTIDE SEQUENCE [LARGE SCALE GENOMIC DNA]</scope>
    <source>
        <strain evidence="8">II-D5</strain>
    </source>
</reference>
<dbReference type="Proteomes" id="UP000037507">
    <property type="component" value="Unassembled WGS sequence"/>
</dbReference>
<evidence type="ECO:0000256" key="4">
    <source>
        <dbReference type="ARBA" id="ARBA00023015"/>
    </source>
</evidence>
<sequence>MAQYDVFPNPSRSGAEGIPYVVVIQSDLLDGLATRLTMPLAQPDTMGKVPNVLCPTIHVNGQRLNALALYTAPLPAKLLRSPVDNVAAHASALAAAMDAVLSGI</sequence>
<dbReference type="EMBL" id="LFYT02000037">
    <property type="protein sequence ID" value="PVE41179.1"/>
    <property type="molecule type" value="Genomic_DNA"/>
</dbReference>
<gene>
    <name evidence="8" type="ORF">H663_018540</name>
</gene>
<protein>
    <recommendedName>
        <fullName evidence="2">Toxin CcdB</fullName>
    </recommendedName>
    <alternativeName>
        <fullName evidence="7">Cytotoxic protein CcdB</fullName>
    </alternativeName>
    <alternativeName>
        <fullName evidence="6">Protein LetD</fullName>
    </alternativeName>
</protein>
<accession>A0A2T7U946</accession>
<evidence type="ECO:0000256" key="2">
    <source>
        <dbReference type="ARBA" id="ARBA00015075"/>
    </source>
</evidence>
<keyword evidence="4" id="KW-0805">Transcription regulation</keyword>
<dbReference type="Gene3D" id="2.30.30.110">
    <property type="match status" value="1"/>
</dbReference>
<keyword evidence="5" id="KW-0804">Transcription</keyword>
<evidence type="ECO:0000313" key="9">
    <source>
        <dbReference type="Proteomes" id="UP000037507"/>
    </source>
</evidence>
<keyword evidence="9" id="KW-1185">Reference proteome</keyword>
<evidence type="ECO:0000256" key="3">
    <source>
        <dbReference type="ARBA" id="ARBA00022491"/>
    </source>
</evidence>
<name>A0A2T7U946_9BURK</name>
<evidence type="ECO:0000256" key="1">
    <source>
        <dbReference type="ARBA" id="ARBA00005230"/>
    </source>
</evidence>
<proteinExistence type="inferred from homology"/>
<dbReference type="InterPro" id="IPR002712">
    <property type="entry name" value="CcdB"/>
</dbReference>
<dbReference type="GO" id="GO:0008657">
    <property type="term" value="F:DNA topoisomerase type II (double strand cut, ATP-hydrolyzing) inhibitor activity"/>
    <property type="evidence" value="ECO:0007669"/>
    <property type="project" value="InterPro"/>
</dbReference>
<evidence type="ECO:0000256" key="6">
    <source>
        <dbReference type="ARBA" id="ARBA00029628"/>
    </source>
</evidence>
<dbReference type="Pfam" id="PF01845">
    <property type="entry name" value="CcdB"/>
    <property type="match status" value="1"/>
</dbReference>
<dbReference type="OrthoDB" id="9813510at2"/>
<comment type="caution">
    <text evidence="8">The sequence shown here is derived from an EMBL/GenBank/DDBJ whole genome shotgun (WGS) entry which is preliminary data.</text>
</comment>
<dbReference type="AlphaFoldDB" id="A0A2T7U946"/>
<dbReference type="InterPro" id="IPR011067">
    <property type="entry name" value="Plasmid_toxin/cell-grow_inhib"/>
</dbReference>
<dbReference type="RefSeq" id="WP_053175731.1">
    <property type="nucleotide sequence ID" value="NZ_LFYT02000037.1"/>
</dbReference>
<comment type="similarity">
    <text evidence="1">Belongs to the CcdB toxin family.</text>
</comment>